<feature type="compositionally biased region" description="Basic and acidic residues" evidence="1">
    <location>
        <begin position="285"/>
        <end position="297"/>
    </location>
</feature>
<reference evidence="2" key="1">
    <citation type="submission" date="2020-02" db="EMBL/GenBank/DDBJ databases">
        <authorList>
            <person name="Palmer J.M."/>
        </authorList>
    </citation>
    <scope>NUCLEOTIDE SEQUENCE</scope>
    <source>
        <strain evidence="2">EPUS1.4</strain>
        <tissue evidence="2">Thallus</tissue>
    </source>
</reference>
<feature type="compositionally biased region" description="Polar residues" evidence="1">
    <location>
        <begin position="148"/>
        <end position="181"/>
    </location>
</feature>
<evidence type="ECO:0000313" key="3">
    <source>
        <dbReference type="Proteomes" id="UP000606974"/>
    </source>
</evidence>
<feature type="compositionally biased region" description="Gly residues" evidence="1">
    <location>
        <begin position="93"/>
        <end position="108"/>
    </location>
</feature>
<dbReference type="EMBL" id="JAACFV010000170">
    <property type="protein sequence ID" value="KAF7503610.1"/>
    <property type="molecule type" value="Genomic_DNA"/>
</dbReference>
<sequence>MFSRKPHHDANANDGDNSTTHNDASASYGTGSGNTDSGRGPHKSSLLNKLDPRVDTTTRHQTSDTSRNGGGALGTSARHDNTGYGTSNNGHGDTTGYGTGNTGYGSGIAGRSAGSTNLGPHDSSLANKMDPRVDSEMDRNTTRMSRDSGYTTQHNPGYSDPSSNTGFGAANSASGPHSSHLANKADPRVDSDNFRGNHGDTAGDYNSPSGHYGSSNTTSTGYGNTGSTTTKPHSSNLANKLDPRVGSDNFQGDYGSGTGTYTNANTANTYGEPANNGPHKSHLMNKLDPRIDSDMDGSRNTSTGQDMNQSMGNSNTKMMPQEISSHAHATGGPAGALEGKHAKHTSGNVSNATASAKVSGGMVPEGSADASGPLSADAGTTTSNQGGLKGAIRNLGMGSDNNNHHDRSGMGHQQGESVPRNRNY</sequence>
<feature type="compositionally biased region" description="Polar residues" evidence="1">
    <location>
        <begin position="414"/>
        <end position="424"/>
    </location>
</feature>
<feature type="compositionally biased region" description="Low complexity" evidence="1">
    <location>
        <begin position="209"/>
        <end position="230"/>
    </location>
</feature>
<feature type="compositionally biased region" description="Polar residues" evidence="1">
    <location>
        <begin position="298"/>
        <end position="324"/>
    </location>
</feature>
<feature type="compositionally biased region" description="Basic and acidic residues" evidence="1">
    <location>
        <begin position="183"/>
        <end position="198"/>
    </location>
</feature>
<feature type="compositionally biased region" description="Low complexity" evidence="1">
    <location>
        <begin position="259"/>
        <end position="271"/>
    </location>
</feature>
<dbReference type="PANTHER" id="PTHR39606:SF1">
    <property type="entry name" value="CELL SURFACE PROTEIN"/>
    <property type="match status" value="1"/>
</dbReference>
<dbReference type="OrthoDB" id="2590867at2759"/>
<gene>
    <name evidence="2" type="ORF">GJ744_003593</name>
</gene>
<protein>
    <recommendedName>
        <fullName evidence="4">Cell surface protein</fullName>
    </recommendedName>
</protein>
<feature type="compositionally biased region" description="Polar residues" evidence="1">
    <location>
        <begin position="345"/>
        <end position="356"/>
    </location>
</feature>
<dbReference type="PANTHER" id="PTHR39606">
    <property type="entry name" value="SURFACE PROTEIN, PUTATIVE-RELATED"/>
    <property type="match status" value="1"/>
</dbReference>
<proteinExistence type="predicted"/>
<evidence type="ECO:0000256" key="1">
    <source>
        <dbReference type="SAM" id="MobiDB-lite"/>
    </source>
</evidence>
<name>A0A8H7A6N4_9EURO</name>
<feature type="compositionally biased region" description="Basic and acidic residues" evidence="1">
    <location>
        <begin position="50"/>
        <end position="62"/>
    </location>
</feature>
<feature type="compositionally biased region" description="Basic and acidic residues" evidence="1">
    <location>
        <begin position="129"/>
        <end position="146"/>
    </location>
</feature>
<dbReference type="Proteomes" id="UP000606974">
    <property type="component" value="Unassembled WGS sequence"/>
</dbReference>
<dbReference type="AlphaFoldDB" id="A0A8H7A6N4"/>
<evidence type="ECO:0000313" key="2">
    <source>
        <dbReference type="EMBL" id="KAF7503610.1"/>
    </source>
</evidence>
<keyword evidence="3" id="KW-1185">Reference proteome</keyword>
<feature type="region of interest" description="Disordered" evidence="1">
    <location>
        <begin position="1"/>
        <end position="424"/>
    </location>
</feature>
<evidence type="ECO:0008006" key="4">
    <source>
        <dbReference type="Google" id="ProtNLM"/>
    </source>
</evidence>
<organism evidence="2 3">
    <name type="scientific">Endocarpon pusillum</name>
    <dbReference type="NCBI Taxonomy" id="364733"/>
    <lineage>
        <taxon>Eukaryota</taxon>
        <taxon>Fungi</taxon>
        <taxon>Dikarya</taxon>
        <taxon>Ascomycota</taxon>
        <taxon>Pezizomycotina</taxon>
        <taxon>Eurotiomycetes</taxon>
        <taxon>Chaetothyriomycetidae</taxon>
        <taxon>Verrucariales</taxon>
        <taxon>Verrucariaceae</taxon>
        <taxon>Endocarpon</taxon>
    </lineage>
</organism>
<feature type="compositionally biased region" description="Polar residues" evidence="1">
    <location>
        <begin position="14"/>
        <end position="37"/>
    </location>
</feature>
<comment type="caution">
    <text evidence="2">The sequence shown here is derived from an EMBL/GenBank/DDBJ whole genome shotgun (WGS) entry which is preliminary data.</text>
</comment>
<accession>A0A8H7A6N4</accession>